<sequence>MHAYQITLVTPVDVENGAVKGSTVYLHSQSKDNPGIFFFVTHPESDEGIPLEMHQVKRTPEHDLGVEGGTESQAESERRVMADEDGTPTKEQKVQANGGMKFDAGKPQPMLLIGGMPIALEGVSAVLAFGAEKYEPHSWRTVPNGKERYSNALFRHLFAYLRGEGTDEESGLHHLDHALTNLMFIRELDAQEKA</sequence>
<evidence type="ECO:0000313" key="3">
    <source>
        <dbReference type="EMBL" id="QVR48658.1"/>
    </source>
</evidence>
<evidence type="ECO:0000259" key="2">
    <source>
        <dbReference type="Pfam" id="PF18909"/>
    </source>
</evidence>
<dbReference type="Proteomes" id="UP000682369">
    <property type="component" value="Segment"/>
</dbReference>
<proteinExistence type="predicted"/>
<accession>A0A8E6PLJ0</accession>
<evidence type="ECO:0000313" key="4">
    <source>
        <dbReference type="Proteomes" id="UP000682369"/>
    </source>
</evidence>
<feature type="domain" description="dATP/dGTP diphosphohydrolase N-terminal" evidence="2">
    <location>
        <begin position="97"/>
        <end position="193"/>
    </location>
</feature>
<feature type="region of interest" description="Disordered" evidence="1">
    <location>
        <begin position="62"/>
        <end position="101"/>
    </location>
</feature>
<evidence type="ECO:0000256" key="1">
    <source>
        <dbReference type="SAM" id="MobiDB-lite"/>
    </source>
</evidence>
<name>A0A8E6PLJ0_9CAUD</name>
<organism evidence="3 4">
    <name type="scientific">Stenotrophomonas phage BUCT609</name>
    <dbReference type="NCBI Taxonomy" id="2834250"/>
    <lineage>
        <taxon>Viruses</taxon>
        <taxon>Duplodnaviria</taxon>
        <taxon>Heunggongvirae</taxon>
        <taxon>Uroviricota</taxon>
        <taxon>Caudoviricetes</taxon>
        <taxon>Autographivirales</taxon>
        <taxon>Autonotataviridae</taxon>
        <taxon>Gujervirinae</taxon>
        <taxon>Maltophvirus</taxon>
        <taxon>Maltophvirus BUCT609</taxon>
    </lineage>
</organism>
<protein>
    <recommendedName>
        <fullName evidence="2">dATP/dGTP diphosphohydrolase N-terminal domain-containing protein</fullName>
    </recommendedName>
</protein>
<dbReference type="EMBL" id="MW960043">
    <property type="protein sequence ID" value="QVR48658.1"/>
    <property type="molecule type" value="Genomic_DNA"/>
</dbReference>
<feature type="compositionally biased region" description="Basic and acidic residues" evidence="1">
    <location>
        <begin position="75"/>
        <end position="93"/>
    </location>
</feature>
<keyword evidence="4" id="KW-1185">Reference proteome</keyword>
<reference evidence="3" key="1">
    <citation type="submission" date="2021-04" db="EMBL/GenBank/DDBJ databases">
        <authorList>
            <person name="Han K."/>
            <person name="Tian F."/>
            <person name="Li F."/>
            <person name="Tong Y."/>
        </authorList>
    </citation>
    <scope>NUCLEOTIDE SEQUENCE</scope>
</reference>
<dbReference type="InterPro" id="IPR044038">
    <property type="entry name" value="dATP/dGTP_diPOhydrolase_N"/>
</dbReference>
<dbReference type="Pfam" id="PF18909">
    <property type="entry name" value="dGTP_diPhyd_N"/>
    <property type="match status" value="1"/>
</dbReference>